<dbReference type="InterPro" id="IPR036388">
    <property type="entry name" value="WH-like_DNA-bd_sf"/>
</dbReference>
<dbReference type="RefSeq" id="WP_057777712.1">
    <property type="nucleotide sequence ID" value="NZ_AYYY01000010.1"/>
</dbReference>
<evidence type="ECO:0000256" key="4">
    <source>
        <dbReference type="ARBA" id="ARBA00023015"/>
    </source>
</evidence>
<feature type="domain" description="HTH gntR-type" evidence="7">
    <location>
        <begin position="22"/>
        <end position="90"/>
    </location>
</feature>
<comment type="caution">
    <text evidence="8">The sequence shown here is derived from an EMBL/GenBank/DDBJ whole genome shotgun (WGS) entry which is preliminary data.</text>
</comment>
<dbReference type="Gene3D" id="1.10.10.10">
    <property type="entry name" value="Winged helix-like DNA-binding domain superfamily/Winged helix DNA-binding domain"/>
    <property type="match status" value="1"/>
</dbReference>
<dbReference type="InterPro" id="IPR004839">
    <property type="entry name" value="Aminotransferase_I/II_large"/>
</dbReference>
<keyword evidence="2" id="KW-0032">Aminotransferase</keyword>
<organism evidence="8 9">
    <name type="scientific">Paucilactobacillus vaccinostercus DSM 20634</name>
    <dbReference type="NCBI Taxonomy" id="1423813"/>
    <lineage>
        <taxon>Bacteria</taxon>
        <taxon>Bacillati</taxon>
        <taxon>Bacillota</taxon>
        <taxon>Bacilli</taxon>
        <taxon>Lactobacillales</taxon>
        <taxon>Lactobacillaceae</taxon>
        <taxon>Paucilactobacillus</taxon>
    </lineage>
</organism>
<dbReference type="InterPro" id="IPR036390">
    <property type="entry name" value="WH_DNA-bd_sf"/>
</dbReference>
<evidence type="ECO:0000313" key="9">
    <source>
        <dbReference type="Proteomes" id="UP000051733"/>
    </source>
</evidence>
<evidence type="ECO:0000256" key="5">
    <source>
        <dbReference type="ARBA" id="ARBA00023125"/>
    </source>
</evidence>
<keyword evidence="3" id="KW-0663">Pyridoxal phosphate</keyword>
<keyword evidence="9" id="KW-1185">Reference proteome</keyword>
<sequence>MPINSFNDYVLTWKPDRRQLKRPIYQSLSQQLEQDIADGSLPPGTKLPPQRELADFLDVNFTTITRVYKISEHKGLTYGIVGKGTFVASNATLPITIASQPSSKEMIELGFNSSFELCNDLVAKVVEQTVKTTDISQLLNYDEQTGSLKQKLAGLSFLKRMKMTGSVENLAIASGGQNALAVAVLAMFEPGDRIAVDEFTYANFIELAILHHLRLVPIAGDEQGMSDQALLAACKLQGIKGIYLMPNGANPTTTYMTAARRQKIAQLINRYELILIEDDYLGFTYLGSDQQDAPVSALTPAHSIYVCSLSKSISSGLRVAYMLFAPAYKEQILRALFNITVKTSSLDVEVITNSILSGVAYRLIEMKKQLALQANLVFDQVFDQQPVPHNPYTFFRWLPLRQRVNGQQFEAEMLANHIRVFHSDRFIVGDATSQPNYLRISLASGSSLVTLKHDLLALKQQAGPLIN</sequence>
<keyword evidence="2" id="KW-0808">Transferase</keyword>
<dbReference type="SUPFAM" id="SSF46785">
    <property type="entry name" value="Winged helix' DNA-binding domain"/>
    <property type="match status" value="1"/>
</dbReference>
<reference evidence="8 9" key="1">
    <citation type="journal article" date="2015" name="Genome Announc.">
        <title>Expanding the biotechnology potential of lactobacilli through comparative genomics of 213 strains and associated genera.</title>
        <authorList>
            <person name="Sun Z."/>
            <person name="Harris H.M."/>
            <person name="McCann A."/>
            <person name="Guo C."/>
            <person name="Argimon S."/>
            <person name="Zhang W."/>
            <person name="Yang X."/>
            <person name="Jeffery I.B."/>
            <person name="Cooney J.C."/>
            <person name="Kagawa T.F."/>
            <person name="Liu W."/>
            <person name="Song Y."/>
            <person name="Salvetti E."/>
            <person name="Wrobel A."/>
            <person name="Rasinkangas P."/>
            <person name="Parkhill J."/>
            <person name="Rea M.C."/>
            <person name="O'Sullivan O."/>
            <person name="Ritari J."/>
            <person name="Douillard F.P."/>
            <person name="Paul Ross R."/>
            <person name="Yang R."/>
            <person name="Briner A.E."/>
            <person name="Felis G.E."/>
            <person name="de Vos W.M."/>
            <person name="Barrangou R."/>
            <person name="Klaenhammer T.R."/>
            <person name="Caufield P.W."/>
            <person name="Cui Y."/>
            <person name="Zhang H."/>
            <person name="O'Toole P.W."/>
        </authorList>
    </citation>
    <scope>NUCLEOTIDE SEQUENCE [LARGE SCALE GENOMIC DNA]</scope>
    <source>
        <strain evidence="8 9">DSM 20634</strain>
    </source>
</reference>
<dbReference type="GO" id="GO:0008483">
    <property type="term" value="F:transaminase activity"/>
    <property type="evidence" value="ECO:0007669"/>
    <property type="project" value="UniProtKB-KW"/>
</dbReference>
<dbReference type="SUPFAM" id="SSF53383">
    <property type="entry name" value="PLP-dependent transferases"/>
    <property type="match status" value="1"/>
</dbReference>
<keyword evidence="5" id="KW-0238">DNA-binding</keyword>
<dbReference type="AlphaFoldDB" id="A0A0R2A996"/>
<dbReference type="Proteomes" id="UP000051733">
    <property type="component" value="Unassembled WGS sequence"/>
</dbReference>
<gene>
    <name evidence="8" type="ORF">FC26_GL000738</name>
</gene>
<dbReference type="PANTHER" id="PTHR46577">
    <property type="entry name" value="HTH-TYPE TRANSCRIPTIONAL REGULATORY PROTEIN GABR"/>
    <property type="match status" value="1"/>
</dbReference>
<accession>A0A0R2A996</accession>
<keyword evidence="4" id="KW-0805">Transcription regulation</keyword>
<dbReference type="GO" id="GO:0030170">
    <property type="term" value="F:pyridoxal phosphate binding"/>
    <property type="evidence" value="ECO:0007669"/>
    <property type="project" value="InterPro"/>
</dbReference>
<dbReference type="Pfam" id="PF00392">
    <property type="entry name" value="GntR"/>
    <property type="match status" value="1"/>
</dbReference>
<evidence type="ECO:0000259" key="7">
    <source>
        <dbReference type="PROSITE" id="PS50949"/>
    </source>
</evidence>
<dbReference type="SMART" id="SM00345">
    <property type="entry name" value="HTH_GNTR"/>
    <property type="match status" value="1"/>
</dbReference>
<evidence type="ECO:0000313" key="8">
    <source>
        <dbReference type="EMBL" id="KRM62180.1"/>
    </source>
</evidence>
<dbReference type="PATRIC" id="fig|1423813.3.peg.751"/>
<name>A0A0R2A996_9LACO</name>
<evidence type="ECO:0000256" key="2">
    <source>
        <dbReference type="ARBA" id="ARBA00022576"/>
    </source>
</evidence>
<dbReference type="GO" id="GO:0003677">
    <property type="term" value="F:DNA binding"/>
    <property type="evidence" value="ECO:0007669"/>
    <property type="project" value="UniProtKB-KW"/>
</dbReference>
<dbReference type="InterPro" id="IPR015421">
    <property type="entry name" value="PyrdxlP-dep_Trfase_major"/>
</dbReference>
<dbReference type="InterPro" id="IPR051446">
    <property type="entry name" value="HTH_trans_reg/aminotransferase"/>
</dbReference>
<dbReference type="CDD" id="cd00609">
    <property type="entry name" value="AAT_like"/>
    <property type="match status" value="1"/>
</dbReference>
<dbReference type="GO" id="GO:0003700">
    <property type="term" value="F:DNA-binding transcription factor activity"/>
    <property type="evidence" value="ECO:0007669"/>
    <property type="project" value="InterPro"/>
</dbReference>
<dbReference type="PANTHER" id="PTHR46577:SF1">
    <property type="entry name" value="HTH-TYPE TRANSCRIPTIONAL REGULATORY PROTEIN GABR"/>
    <property type="match status" value="1"/>
</dbReference>
<evidence type="ECO:0000256" key="3">
    <source>
        <dbReference type="ARBA" id="ARBA00022898"/>
    </source>
</evidence>
<dbReference type="PROSITE" id="PS50949">
    <property type="entry name" value="HTH_GNTR"/>
    <property type="match status" value="1"/>
</dbReference>
<dbReference type="STRING" id="1423813.FC26_GL000738"/>
<comment type="similarity">
    <text evidence="1">In the C-terminal section; belongs to the class-I pyridoxal-phosphate-dependent aminotransferase family.</text>
</comment>
<evidence type="ECO:0000256" key="6">
    <source>
        <dbReference type="ARBA" id="ARBA00023163"/>
    </source>
</evidence>
<dbReference type="EMBL" id="AYYY01000010">
    <property type="protein sequence ID" value="KRM62180.1"/>
    <property type="molecule type" value="Genomic_DNA"/>
</dbReference>
<dbReference type="InterPro" id="IPR000524">
    <property type="entry name" value="Tscrpt_reg_HTH_GntR"/>
</dbReference>
<dbReference type="OrthoDB" id="9802328at2"/>
<dbReference type="InterPro" id="IPR015422">
    <property type="entry name" value="PyrdxlP-dep_Trfase_small"/>
</dbReference>
<dbReference type="Pfam" id="PF00155">
    <property type="entry name" value="Aminotran_1_2"/>
    <property type="match status" value="1"/>
</dbReference>
<dbReference type="InterPro" id="IPR015424">
    <property type="entry name" value="PyrdxlP-dep_Trfase"/>
</dbReference>
<protein>
    <submittedName>
        <fullName evidence="8">GntR family transcriptional regulator</fullName>
    </submittedName>
</protein>
<proteinExistence type="inferred from homology"/>
<dbReference type="CDD" id="cd07377">
    <property type="entry name" value="WHTH_GntR"/>
    <property type="match status" value="1"/>
</dbReference>
<dbReference type="Gene3D" id="3.90.1150.10">
    <property type="entry name" value="Aspartate Aminotransferase, domain 1"/>
    <property type="match status" value="1"/>
</dbReference>
<keyword evidence="6" id="KW-0804">Transcription</keyword>
<evidence type="ECO:0000256" key="1">
    <source>
        <dbReference type="ARBA" id="ARBA00005384"/>
    </source>
</evidence>
<dbReference type="Gene3D" id="3.40.640.10">
    <property type="entry name" value="Type I PLP-dependent aspartate aminotransferase-like (Major domain)"/>
    <property type="match status" value="1"/>
</dbReference>